<dbReference type="InterPro" id="IPR041380">
    <property type="entry name" value="Acetyltransf_17"/>
</dbReference>
<dbReference type="InterPro" id="IPR022902">
    <property type="entry name" value="NAcTrfase_Eis"/>
</dbReference>
<name>A0A8J4DYR6_9ACTN</name>
<comment type="caution">
    <text evidence="6">The sequence shown here is derived from an EMBL/GenBank/DDBJ whole genome shotgun (WGS) entry which is preliminary data.</text>
</comment>
<evidence type="ECO:0000256" key="4">
    <source>
        <dbReference type="HAMAP-Rule" id="MF_01812"/>
    </source>
</evidence>
<dbReference type="PANTHER" id="PTHR37817">
    <property type="entry name" value="N-ACETYLTRANSFERASE EIS"/>
    <property type="match status" value="1"/>
</dbReference>
<keyword evidence="3 4" id="KW-0012">Acyltransferase</keyword>
<gene>
    <name evidence="6" type="ORF">Vau01_034460</name>
</gene>
<dbReference type="Pfam" id="PF13527">
    <property type="entry name" value="Acetyltransf_9"/>
    <property type="match status" value="1"/>
</dbReference>
<evidence type="ECO:0000313" key="7">
    <source>
        <dbReference type="Proteomes" id="UP000612585"/>
    </source>
</evidence>
<dbReference type="AlphaFoldDB" id="A0A8J4DYR6"/>
<dbReference type="SUPFAM" id="SSF55718">
    <property type="entry name" value="SCP-like"/>
    <property type="match status" value="1"/>
</dbReference>
<reference evidence="6" key="1">
    <citation type="submission" date="2021-01" db="EMBL/GenBank/DDBJ databases">
        <title>Whole genome shotgun sequence of Virgisporangium aurantiacum NBRC 16421.</title>
        <authorList>
            <person name="Komaki H."/>
            <person name="Tamura T."/>
        </authorList>
    </citation>
    <scope>NUCLEOTIDE SEQUENCE</scope>
    <source>
        <strain evidence="6">NBRC 16421</strain>
    </source>
</reference>
<evidence type="ECO:0000259" key="5">
    <source>
        <dbReference type="PROSITE" id="PS51186"/>
    </source>
</evidence>
<protein>
    <submittedName>
        <fullName evidence="6">UPF0256 protein</fullName>
    </submittedName>
</protein>
<evidence type="ECO:0000256" key="3">
    <source>
        <dbReference type="ARBA" id="ARBA00023315"/>
    </source>
</evidence>
<dbReference type="Gene3D" id="3.40.630.30">
    <property type="match status" value="2"/>
</dbReference>
<dbReference type="Pfam" id="PF13530">
    <property type="entry name" value="SCP2_2"/>
    <property type="match status" value="1"/>
</dbReference>
<accession>A0A8J4DYR6</accession>
<feature type="binding site" evidence="4">
    <location>
        <begin position="89"/>
        <end position="94"/>
    </location>
    <ligand>
        <name>acetyl-CoA</name>
        <dbReference type="ChEBI" id="CHEBI:57288"/>
    </ligand>
</feature>
<dbReference type="GO" id="GO:0030649">
    <property type="term" value="P:aminoglycoside antibiotic catabolic process"/>
    <property type="evidence" value="ECO:0007669"/>
    <property type="project" value="TreeGrafter"/>
</dbReference>
<dbReference type="InterPro" id="IPR036527">
    <property type="entry name" value="SCP2_sterol-bd_dom_sf"/>
</dbReference>
<evidence type="ECO:0000313" key="6">
    <source>
        <dbReference type="EMBL" id="GIJ55930.1"/>
    </source>
</evidence>
<proteinExistence type="inferred from homology"/>
<comment type="similarity">
    <text evidence="1 4">Belongs to the acetyltransferase Eis family.</text>
</comment>
<sequence>MHLEIRTISESEVGPFWAAMATGFLNPIGDKDAEARRDGTHLDRTYGAFDGSRIVSTLRSFPTDLTLPGGTTVAASAVTAVTTTATHRRRGLATRMVHQDLAASVERGEPVSVLIAAEWPIYGRFGYGAATEHQILTVDTRTARLRDRPQGTVEFVDRDFARDLMPTLYERHRQVSPGEIRRPERFWNVDYGLKRIPSWGEPKPAFHVVARDPAGEVVGAARYVVEGRWTDRQPDGTVEPQAMFTTGPLGDALLWDHLISLDMINTIKAIDRPVDDVLPWLLFDARHAKASGRFDFLWVRVLDVAALLGARRYGAEGQLVLDVVDTDGYTGGRFALDGGPDGATCTPTTATADLTIGVSALGAVCLGGHPVRTLAAAGLVDEHTPNAVARATRMFAGERAPWCSTWF</sequence>
<keyword evidence="7" id="KW-1185">Reference proteome</keyword>
<dbReference type="InterPro" id="IPR000182">
    <property type="entry name" value="GNAT_dom"/>
</dbReference>
<dbReference type="InterPro" id="IPR025559">
    <property type="entry name" value="Eis_dom"/>
</dbReference>
<organism evidence="6 7">
    <name type="scientific">Virgisporangium aurantiacum</name>
    <dbReference type="NCBI Taxonomy" id="175570"/>
    <lineage>
        <taxon>Bacteria</taxon>
        <taxon>Bacillati</taxon>
        <taxon>Actinomycetota</taxon>
        <taxon>Actinomycetes</taxon>
        <taxon>Micromonosporales</taxon>
        <taxon>Micromonosporaceae</taxon>
        <taxon>Virgisporangium</taxon>
    </lineage>
</organism>
<feature type="active site" description="Proton acceptor; via carboxylate" evidence="4">
    <location>
        <position position="407"/>
    </location>
</feature>
<dbReference type="GO" id="GO:0034069">
    <property type="term" value="F:aminoglycoside N-acetyltransferase activity"/>
    <property type="evidence" value="ECO:0007669"/>
    <property type="project" value="TreeGrafter"/>
</dbReference>
<evidence type="ECO:0000256" key="2">
    <source>
        <dbReference type="ARBA" id="ARBA00022679"/>
    </source>
</evidence>
<dbReference type="Proteomes" id="UP000612585">
    <property type="component" value="Unassembled WGS sequence"/>
</dbReference>
<dbReference type="InterPro" id="IPR051554">
    <property type="entry name" value="Acetyltransferase_Eis"/>
</dbReference>
<feature type="active site" description="Proton donor" evidence="4">
    <location>
        <position position="122"/>
    </location>
</feature>
<dbReference type="Pfam" id="PF17668">
    <property type="entry name" value="Acetyltransf_17"/>
    <property type="match status" value="1"/>
</dbReference>
<keyword evidence="2 4" id="KW-0808">Transferase</keyword>
<dbReference type="RefSeq" id="WP_203993415.1">
    <property type="nucleotide sequence ID" value="NZ_BOPG01000022.1"/>
</dbReference>
<dbReference type="PROSITE" id="PS51186">
    <property type="entry name" value="GNAT"/>
    <property type="match status" value="1"/>
</dbReference>
<dbReference type="HAMAP" id="MF_01812">
    <property type="entry name" value="Eis"/>
    <property type="match status" value="1"/>
</dbReference>
<comment type="caution">
    <text evidence="4">Lacks conserved residue(s) required for the propagation of feature annotation.</text>
</comment>
<dbReference type="NCBIfam" id="NF002367">
    <property type="entry name" value="PRK01346.1-4"/>
    <property type="match status" value="1"/>
</dbReference>
<dbReference type="Gene3D" id="3.30.1050.10">
    <property type="entry name" value="SCP2 sterol-binding domain"/>
    <property type="match status" value="1"/>
</dbReference>
<feature type="domain" description="N-acetyltransferase" evidence="5">
    <location>
        <begin position="3"/>
        <end position="147"/>
    </location>
</feature>
<dbReference type="PANTHER" id="PTHR37817:SF1">
    <property type="entry name" value="N-ACETYLTRANSFERASE EIS"/>
    <property type="match status" value="1"/>
</dbReference>
<dbReference type="EMBL" id="BOPG01000022">
    <property type="protein sequence ID" value="GIJ55930.1"/>
    <property type="molecule type" value="Genomic_DNA"/>
</dbReference>
<dbReference type="SUPFAM" id="SSF55729">
    <property type="entry name" value="Acyl-CoA N-acyltransferases (Nat)"/>
    <property type="match status" value="1"/>
</dbReference>
<comment type="subunit">
    <text evidence="4">Homohexamer; trimer of dimers.</text>
</comment>
<dbReference type="InterPro" id="IPR016181">
    <property type="entry name" value="Acyl_CoA_acyltransferase"/>
</dbReference>
<evidence type="ECO:0000256" key="1">
    <source>
        <dbReference type="ARBA" id="ARBA00009213"/>
    </source>
</evidence>